<gene>
    <name evidence="3" type="ORF">Terrestrivirus5_44</name>
</gene>
<evidence type="ECO:0000313" key="3">
    <source>
        <dbReference type="EMBL" id="AYV76222.1"/>
    </source>
</evidence>
<evidence type="ECO:0000256" key="1">
    <source>
        <dbReference type="SAM" id="Coils"/>
    </source>
</evidence>
<feature type="region of interest" description="Disordered" evidence="2">
    <location>
        <begin position="49"/>
        <end position="71"/>
    </location>
</feature>
<organism evidence="3">
    <name type="scientific">Terrestrivirus sp</name>
    <dbReference type="NCBI Taxonomy" id="2487775"/>
    <lineage>
        <taxon>Viruses</taxon>
        <taxon>Varidnaviria</taxon>
        <taxon>Bamfordvirae</taxon>
        <taxon>Nucleocytoviricota</taxon>
        <taxon>Megaviricetes</taxon>
        <taxon>Imitervirales</taxon>
        <taxon>Mimiviridae</taxon>
        <taxon>Klosneuvirinae</taxon>
    </lineage>
</organism>
<protein>
    <submittedName>
        <fullName evidence="3">Uncharacterized protein</fullName>
    </submittedName>
</protein>
<name>A0A3G4ZMY4_9VIRU</name>
<evidence type="ECO:0000256" key="2">
    <source>
        <dbReference type="SAM" id="MobiDB-lite"/>
    </source>
</evidence>
<dbReference type="EMBL" id="MK071983">
    <property type="protein sequence ID" value="AYV76222.1"/>
    <property type="molecule type" value="Genomic_DNA"/>
</dbReference>
<sequence length="303" mass="35405">MPPKSTKSTKSVKSVKLTKLNVEEKKIINEIDQEISSDEQNKSEDLEKINYTDDGDNNNDDSNNNNDSNNDDCDIDVVFLNKIIKDNDLKKTIALKIKAHFVKTTKGNYNKKDLLDKTQDDILSEALEEYNKSKKDNSFTLIHDELIKKSKDQTKLYKDTQVIYKKTENNSKNHEETMKNINSIMQEKLENDRLSFEESRQHLINLCNALKDKIDQMIINDIIPNDIKKKCVSLKERVCEIPEKGILIAVHEMEICAKELNYLMVLTNHENLKIKYNRLQAKFEELEIKYNQNNQNNQNYQNN</sequence>
<accession>A0A3G4ZMY4</accession>
<keyword evidence="1" id="KW-0175">Coiled coil</keyword>
<proteinExistence type="predicted"/>
<feature type="coiled-coil region" evidence="1">
    <location>
        <begin position="269"/>
        <end position="303"/>
    </location>
</feature>
<reference evidence="3" key="1">
    <citation type="submission" date="2018-10" db="EMBL/GenBank/DDBJ databases">
        <title>Hidden diversity of soil giant viruses.</title>
        <authorList>
            <person name="Schulz F."/>
            <person name="Alteio L."/>
            <person name="Goudeau D."/>
            <person name="Ryan E.M."/>
            <person name="Malmstrom R.R."/>
            <person name="Blanchard J."/>
            <person name="Woyke T."/>
        </authorList>
    </citation>
    <scope>NUCLEOTIDE SEQUENCE</scope>
    <source>
        <strain evidence="3">TEV1</strain>
    </source>
</reference>